<gene>
    <name evidence="5" type="ORF">EI545_04900</name>
</gene>
<dbReference type="SUPFAM" id="SSF51621">
    <property type="entry name" value="Phosphoenolpyruvate/pyruvate domain"/>
    <property type="match status" value="1"/>
</dbReference>
<reference evidence="5 6" key="1">
    <citation type="submission" date="2018-12" db="EMBL/GenBank/DDBJ databases">
        <title>Complete genome sequencing of Tabrizicola sp. K13M18.</title>
        <authorList>
            <person name="Bae J.-W."/>
        </authorList>
    </citation>
    <scope>NUCLEOTIDE SEQUENCE [LARGE SCALE GENOMIC DNA]</scope>
    <source>
        <strain evidence="5 6">K13M18</strain>
    </source>
</reference>
<keyword evidence="6" id="KW-1185">Reference proteome</keyword>
<dbReference type="InterPro" id="IPR040442">
    <property type="entry name" value="Pyrv_kinase-like_dom_sf"/>
</dbReference>
<dbReference type="GO" id="GO:0005737">
    <property type="term" value="C:cytoplasm"/>
    <property type="evidence" value="ECO:0007669"/>
    <property type="project" value="TreeGrafter"/>
</dbReference>
<comment type="similarity">
    <text evidence="1">Belongs to the HpcH/HpaI aldolase family.</text>
</comment>
<dbReference type="PANTHER" id="PTHR30502">
    <property type="entry name" value="2-KETO-3-DEOXY-L-RHAMNONATE ALDOLASE"/>
    <property type="match status" value="1"/>
</dbReference>
<dbReference type="PANTHER" id="PTHR30502:SF0">
    <property type="entry name" value="PHOSPHOENOLPYRUVATE CARBOXYLASE FAMILY PROTEIN"/>
    <property type="match status" value="1"/>
</dbReference>
<evidence type="ECO:0000259" key="4">
    <source>
        <dbReference type="Pfam" id="PF03328"/>
    </source>
</evidence>
<dbReference type="EMBL" id="CP034328">
    <property type="protein sequence ID" value="AZL58233.1"/>
    <property type="molecule type" value="Genomic_DNA"/>
</dbReference>
<dbReference type="InterPro" id="IPR050251">
    <property type="entry name" value="HpcH-HpaI_aldolase"/>
</dbReference>
<protein>
    <submittedName>
        <fullName evidence="5">2,4-dihydroxyhept-2-ene-1,7-dioic acid aldolase</fullName>
    </submittedName>
</protein>
<feature type="domain" description="HpcH/HpaI aldolase/citrate lyase" evidence="4">
    <location>
        <begin position="25"/>
        <end position="232"/>
    </location>
</feature>
<evidence type="ECO:0000313" key="5">
    <source>
        <dbReference type="EMBL" id="AZL58233.1"/>
    </source>
</evidence>
<name>A0A3S8U3P9_9RHOB</name>
<dbReference type="AlphaFoldDB" id="A0A3S8U3P9"/>
<dbReference type="Proteomes" id="UP000282002">
    <property type="component" value="Chromosome"/>
</dbReference>
<dbReference type="KEGG" id="taw:EI545_04900"/>
<keyword evidence="3" id="KW-0456">Lyase</keyword>
<sequence>MPITDLKTHFATGGTAVNGWCAIPSTITAEIMGRQGFDLMTVDLQHGLIDYQMALTMVQVLQGLPAPVLVRVPWNEPGIIMKCLDAGFAGLICPMINTAEDARNLVQAARYAPLGGRSFGPTRANMVHGAGYAKAANSSVLVLAMIETREAMQNLDAILAVDGIDGVYVGPSDLGLSLGYEPTLDPTAPEVLDAIATIGARARKAERLAGIHCGSPAMIHRAFGQGFHFASLLTDARLFTTAIAVQLATVRNTSAEVVKGY</sequence>
<dbReference type="GO" id="GO:0046872">
    <property type="term" value="F:metal ion binding"/>
    <property type="evidence" value="ECO:0007669"/>
    <property type="project" value="UniProtKB-KW"/>
</dbReference>
<dbReference type="Pfam" id="PF03328">
    <property type="entry name" value="HpcH_HpaI"/>
    <property type="match status" value="1"/>
</dbReference>
<dbReference type="InterPro" id="IPR015813">
    <property type="entry name" value="Pyrv/PenolPyrv_kinase-like_dom"/>
</dbReference>
<dbReference type="GO" id="GO:0016832">
    <property type="term" value="F:aldehyde-lyase activity"/>
    <property type="evidence" value="ECO:0007669"/>
    <property type="project" value="TreeGrafter"/>
</dbReference>
<dbReference type="InterPro" id="IPR005000">
    <property type="entry name" value="Aldolase/citrate-lyase_domain"/>
</dbReference>
<dbReference type="Gene3D" id="3.20.20.60">
    <property type="entry name" value="Phosphoenolpyruvate-binding domains"/>
    <property type="match status" value="1"/>
</dbReference>
<dbReference type="OrthoDB" id="9802624at2"/>
<accession>A0A3S8U3P9</accession>
<proteinExistence type="inferred from homology"/>
<organism evidence="5 6">
    <name type="scientific">Tabrizicola piscis</name>
    <dbReference type="NCBI Taxonomy" id="2494374"/>
    <lineage>
        <taxon>Bacteria</taxon>
        <taxon>Pseudomonadati</taxon>
        <taxon>Pseudomonadota</taxon>
        <taxon>Alphaproteobacteria</taxon>
        <taxon>Rhodobacterales</taxon>
        <taxon>Paracoccaceae</taxon>
        <taxon>Tabrizicola</taxon>
    </lineage>
</organism>
<keyword evidence="2" id="KW-0479">Metal-binding</keyword>
<evidence type="ECO:0000256" key="1">
    <source>
        <dbReference type="ARBA" id="ARBA00005568"/>
    </source>
</evidence>
<evidence type="ECO:0000313" key="6">
    <source>
        <dbReference type="Proteomes" id="UP000282002"/>
    </source>
</evidence>
<evidence type="ECO:0000256" key="2">
    <source>
        <dbReference type="ARBA" id="ARBA00022723"/>
    </source>
</evidence>
<dbReference type="RefSeq" id="WP_125324434.1">
    <property type="nucleotide sequence ID" value="NZ_CP034328.1"/>
</dbReference>
<evidence type="ECO:0000256" key="3">
    <source>
        <dbReference type="ARBA" id="ARBA00023239"/>
    </source>
</evidence>